<evidence type="ECO:0000313" key="3">
    <source>
        <dbReference type="Proteomes" id="UP001302316"/>
    </source>
</evidence>
<keyword evidence="1" id="KW-0812">Transmembrane</keyword>
<feature type="transmembrane region" description="Helical" evidence="1">
    <location>
        <begin position="89"/>
        <end position="109"/>
    </location>
</feature>
<accession>A0AAP6JHQ8</accession>
<organism evidence="2 3">
    <name type="scientific">Natronospira elongata</name>
    <dbReference type="NCBI Taxonomy" id="3110268"/>
    <lineage>
        <taxon>Bacteria</taxon>
        <taxon>Pseudomonadati</taxon>
        <taxon>Pseudomonadota</taxon>
        <taxon>Gammaproteobacteria</taxon>
        <taxon>Natronospirales</taxon>
        <taxon>Natronospiraceae</taxon>
        <taxon>Natronospira</taxon>
    </lineage>
</organism>
<dbReference type="EMBL" id="JAYGII010000066">
    <property type="protein sequence ID" value="MEA5446842.1"/>
    <property type="molecule type" value="Genomic_DNA"/>
</dbReference>
<feature type="transmembrane region" description="Helical" evidence="1">
    <location>
        <begin position="54"/>
        <end position="77"/>
    </location>
</feature>
<evidence type="ECO:0000313" key="2">
    <source>
        <dbReference type="EMBL" id="MEA5446842.1"/>
    </source>
</evidence>
<feature type="transmembrane region" description="Helical" evidence="1">
    <location>
        <begin position="153"/>
        <end position="171"/>
    </location>
</feature>
<sequence>MAWIKHWFLKGWQILVFRQGPQDLPSDTAWTLMAGCVYVISGAVLLHLRALDHPLPALLLLDLALTLGFIWLVLGFTGRQSRLPQSLQAIWLCGAWLNLMGMPLATVLVSPENNGGLLLDLAVVASLALVFWSIALLAHILRHALDWSMARALLLSLAYTLINITATFYVFPPEL</sequence>
<proteinExistence type="predicted"/>
<comment type="caution">
    <text evidence="2">The sequence shown here is derived from an EMBL/GenBank/DDBJ whole genome shotgun (WGS) entry which is preliminary data.</text>
</comment>
<keyword evidence="1" id="KW-1133">Transmembrane helix</keyword>
<name>A0AAP6JHQ8_9GAMM</name>
<feature type="transmembrane region" description="Helical" evidence="1">
    <location>
        <begin position="121"/>
        <end position="141"/>
    </location>
</feature>
<feature type="transmembrane region" description="Helical" evidence="1">
    <location>
        <begin position="28"/>
        <end position="48"/>
    </location>
</feature>
<dbReference type="RefSeq" id="WP_346053418.1">
    <property type="nucleotide sequence ID" value="NZ_JAYGII010000066.1"/>
</dbReference>
<protein>
    <recommendedName>
        <fullName evidence="4">Yip1 domain-containing protein</fullName>
    </recommendedName>
</protein>
<keyword evidence="1" id="KW-0472">Membrane</keyword>
<evidence type="ECO:0000256" key="1">
    <source>
        <dbReference type="SAM" id="Phobius"/>
    </source>
</evidence>
<evidence type="ECO:0008006" key="4">
    <source>
        <dbReference type="Google" id="ProtNLM"/>
    </source>
</evidence>
<keyword evidence="3" id="KW-1185">Reference proteome</keyword>
<gene>
    <name evidence="2" type="ORF">VCB98_13525</name>
</gene>
<reference evidence="2 3" key="1">
    <citation type="submission" date="2023-12" db="EMBL/GenBank/DDBJ databases">
        <title>Whole-genome sequencing of halo(alkali)philic microorganisms from hypersaline lakes.</title>
        <authorList>
            <person name="Sorokin D.Y."/>
            <person name="Merkel A.Y."/>
            <person name="Messina E."/>
            <person name="Yakimov M."/>
        </authorList>
    </citation>
    <scope>NUCLEOTIDE SEQUENCE [LARGE SCALE GENOMIC DNA]</scope>
    <source>
        <strain evidence="2 3">AB-CW1</strain>
    </source>
</reference>
<dbReference type="Proteomes" id="UP001302316">
    <property type="component" value="Unassembled WGS sequence"/>
</dbReference>
<dbReference type="AlphaFoldDB" id="A0AAP6JHQ8"/>